<feature type="compositionally biased region" description="Basic and acidic residues" evidence="1">
    <location>
        <begin position="283"/>
        <end position="300"/>
    </location>
</feature>
<proteinExistence type="predicted"/>
<keyword evidence="2" id="KW-0732">Signal</keyword>
<keyword evidence="4" id="KW-1185">Reference proteome</keyword>
<dbReference type="AlphaFoldDB" id="A0A316YCL7"/>
<evidence type="ECO:0000256" key="1">
    <source>
        <dbReference type="SAM" id="MobiDB-lite"/>
    </source>
</evidence>
<evidence type="ECO:0000313" key="4">
    <source>
        <dbReference type="Proteomes" id="UP000245768"/>
    </source>
</evidence>
<dbReference type="GeneID" id="37040338"/>
<feature type="compositionally biased region" description="Polar residues" evidence="1">
    <location>
        <begin position="323"/>
        <end position="336"/>
    </location>
</feature>
<evidence type="ECO:0000313" key="3">
    <source>
        <dbReference type="EMBL" id="PWN87217.1"/>
    </source>
</evidence>
<dbReference type="InParanoid" id="A0A316YCL7"/>
<feature type="region of interest" description="Disordered" evidence="1">
    <location>
        <begin position="206"/>
        <end position="336"/>
    </location>
</feature>
<dbReference type="EMBL" id="KZ819641">
    <property type="protein sequence ID" value="PWN87217.1"/>
    <property type="molecule type" value="Genomic_DNA"/>
</dbReference>
<feature type="chain" id="PRO_5016360240" evidence="2">
    <location>
        <begin position="30"/>
        <end position="336"/>
    </location>
</feature>
<organism evidence="3 4">
    <name type="scientific">Acaromyces ingoldii</name>
    <dbReference type="NCBI Taxonomy" id="215250"/>
    <lineage>
        <taxon>Eukaryota</taxon>
        <taxon>Fungi</taxon>
        <taxon>Dikarya</taxon>
        <taxon>Basidiomycota</taxon>
        <taxon>Ustilaginomycotina</taxon>
        <taxon>Exobasidiomycetes</taxon>
        <taxon>Exobasidiales</taxon>
        <taxon>Cryptobasidiaceae</taxon>
        <taxon>Acaromyces</taxon>
    </lineage>
</organism>
<feature type="compositionally biased region" description="Polar residues" evidence="1">
    <location>
        <begin position="43"/>
        <end position="58"/>
    </location>
</feature>
<dbReference type="Proteomes" id="UP000245768">
    <property type="component" value="Unassembled WGS sequence"/>
</dbReference>
<protein>
    <submittedName>
        <fullName evidence="3">Uncharacterized protein</fullName>
    </submittedName>
</protein>
<accession>A0A316YCL7</accession>
<feature type="region of interest" description="Disordered" evidence="1">
    <location>
        <begin position="41"/>
        <end position="100"/>
    </location>
</feature>
<dbReference type="RefSeq" id="XP_025374415.1">
    <property type="nucleotide sequence ID" value="XM_025518422.1"/>
</dbReference>
<feature type="compositionally biased region" description="Polar residues" evidence="1">
    <location>
        <begin position="86"/>
        <end position="100"/>
    </location>
</feature>
<feature type="signal peptide" evidence="2">
    <location>
        <begin position="1"/>
        <end position="29"/>
    </location>
</feature>
<gene>
    <name evidence="3" type="ORF">FA10DRAFT_198203</name>
</gene>
<reference evidence="3 4" key="1">
    <citation type="journal article" date="2018" name="Mol. Biol. Evol.">
        <title>Broad Genomic Sampling Reveals a Smut Pathogenic Ancestry of the Fungal Clade Ustilaginomycotina.</title>
        <authorList>
            <person name="Kijpornyongpan T."/>
            <person name="Mondo S.J."/>
            <person name="Barry K."/>
            <person name="Sandor L."/>
            <person name="Lee J."/>
            <person name="Lipzen A."/>
            <person name="Pangilinan J."/>
            <person name="LaButti K."/>
            <person name="Hainaut M."/>
            <person name="Henrissat B."/>
            <person name="Grigoriev I.V."/>
            <person name="Spatafora J.W."/>
            <person name="Aime M.C."/>
        </authorList>
    </citation>
    <scope>NUCLEOTIDE SEQUENCE [LARGE SCALE GENOMIC DNA]</scope>
    <source>
        <strain evidence="3 4">MCA 4198</strain>
    </source>
</reference>
<evidence type="ECO:0000256" key="2">
    <source>
        <dbReference type="SAM" id="SignalP"/>
    </source>
</evidence>
<feature type="compositionally biased region" description="Basic and acidic residues" evidence="1">
    <location>
        <begin position="309"/>
        <end position="321"/>
    </location>
</feature>
<name>A0A316YCL7_9BASI</name>
<feature type="compositionally biased region" description="Basic and acidic residues" evidence="1">
    <location>
        <begin position="219"/>
        <end position="234"/>
    </location>
</feature>
<sequence>MRSHCSSHLLILFLLLVTLSSVLFLSASALPVPETQHRKRLAVNSNTGTPISISTDPSNPVIKTKSPVAAGSSKVHRRRGLDTRDTTPATPSQSGPPFYPITNSHSEFRAGSNRDVHRRSPDLLADGSAAAELAGKKRSNNDYDLVKRSPWSKDGIEKFCESTLSCGRLKGLGKRLMLSHPSPVKSCLRDLGNCSPLKRLESWFKRSPPSANSVTPKSEMAKRDGPTAGREDPCNRSPFGCPLPPRKELVERSPPGNKPSTPKIEPDLPKPYLPHFPEPGLDCQKHPEFCQRRKREELVERSPPAYKPSESDHTNEDREYVRQPSSRFSNQDCVSC</sequence>